<comment type="caution">
    <text evidence="4">The sequence shown here is derived from an EMBL/GenBank/DDBJ whole genome shotgun (WGS) entry which is preliminary data.</text>
</comment>
<organism evidence="4 5">
    <name type="scientific">Schizophyllum amplum</name>
    <dbReference type="NCBI Taxonomy" id="97359"/>
    <lineage>
        <taxon>Eukaryota</taxon>
        <taxon>Fungi</taxon>
        <taxon>Dikarya</taxon>
        <taxon>Basidiomycota</taxon>
        <taxon>Agaricomycotina</taxon>
        <taxon>Agaricomycetes</taxon>
        <taxon>Agaricomycetidae</taxon>
        <taxon>Agaricales</taxon>
        <taxon>Schizophyllaceae</taxon>
        <taxon>Schizophyllum</taxon>
    </lineage>
</organism>
<reference evidence="4 5" key="1">
    <citation type="journal article" date="2019" name="New Phytol.">
        <title>Comparative genomics reveals unique wood-decay strategies and fruiting body development in the Schizophyllaceae.</title>
        <authorList>
            <person name="Almasi E."/>
            <person name="Sahu N."/>
            <person name="Krizsan K."/>
            <person name="Balint B."/>
            <person name="Kovacs G.M."/>
            <person name="Kiss B."/>
            <person name="Cseklye J."/>
            <person name="Drula E."/>
            <person name="Henrissat B."/>
            <person name="Nagy I."/>
            <person name="Chovatia M."/>
            <person name="Adam C."/>
            <person name="LaButti K."/>
            <person name="Lipzen A."/>
            <person name="Riley R."/>
            <person name="Grigoriev I.V."/>
            <person name="Nagy L.G."/>
        </authorList>
    </citation>
    <scope>NUCLEOTIDE SEQUENCE [LARGE SCALE GENOMIC DNA]</scope>
    <source>
        <strain evidence="4 5">NL-1724</strain>
    </source>
</reference>
<dbReference type="Pfam" id="PF20153">
    <property type="entry name" value="DUF6535"/>
    <property type="match status" value="1"/>
</dbReference>
<proteinExistence type="predicted"/>
<feature type="transmembrane region" description="Helical" evidence="2">
    <location>
        <begin position="94"/>
        <end position="111"/>
    </location>
</feature>
<keyword evidence="2" id="KW-1133">Transmembrane helix</keyword>
<feature type="transmembrane region" description="Helical" evidence="2">
    <location>
        <begin position="255"/>
        <end position="276"/>
    </location>
</feature>
<keyword evidence="2" id="KW-0812">Transmembrane</keyword>
<sequence length="1026" mass="113668">MPDALPPDVERGSQVNAEQEEHARPGQAKTTFGLKKGPRRQPRTTNPYDYEQKYEEDAYGEELNPNARFWRVLLDEGQVYDTEMIEGWRDTLDVLLVFAGLFSAVVTTFVVQSSTALRSDYAQISANLLVELIAIQRAWASGLPIDSIPPSQVSIDVVTSSALDHWCNGFWFTSLALSLSAALMAVLVKQWLQAYNSNVSGTPKHQALVRQFRLLGVERWNVPLIVGLLPMLLHLSLLLFFVGLSLYVIALDTTIAAVVIGIAATAYSLFIVANILPMVDCQCPYKSPLSQLVYISLQYILNSTLEWLRGCAGDRPDVLPQTSPSPAPSRWASVASRILSAIYSTSAQPLTARPREAAAVTKREDKLMVECLNWVYSTSSNPTVINITAQAVSGLPHDVARISHSEMRDGLLERLSLRVSQYYGNRDPEELRGIERLARGLLFFDIDGDYVNWRLVNVLSKLYDSLLGCDGAFSSELEGVLLALHKHEQGEDRPPFEFTFLDRWARLLPFRNSSPTALQLPPAVWNAMFQFVAHGTSHISNEPRAQLALFLLVAYADDAPGDTVSRRTGPVSLGRLCTSDSNSARLAECAIRHVLCTNECSEPSDNIVGAFPQAFLLHALPHVLDIAVRWPRDFHTGQDIRAETFDANMYSLVSYIKPYISEFRRLRWGFFDVVARVVKLWWVTPRTRWRLLRLYEYPTSSFSDRRTHSIPPPTVRRLLQLTANQLRAASAFIGSSRHKEEYSGAGLKIIAQYFELNDNLELVLDATLSEDIFASLSPHARDFVEDGNEYETDFLTNLGSILTAYINCITNSVANKAAMDLLAPRDTAPAALKYHLLWIVEIAICAAENDICAAEEKHTGSHESGLLTLIHHERVVLLHLHLQGLAKLTSRSHTQAWWEVLSSLVSCHLSAPRVAKALKNKGGRKAYLELANALSEGFASAGLDMPQLPSEEEQGMSVVTSQNNAAAGEEEGTKIEATEGQESSHNLESARKEDATAKVDEEGDGIEGKAKSGVSHVESSRGGCDE</sequence>
<keyword evidence="2" id="KW-0472">Membrane</keyword>
<feature type="transmembrane region" description="Helical" evidence="2">
    <location>
        <begin position="220"/>
        <end position="249"/>
    </location>
</feature>
<evidence type="ECO:0000256" key="1">
    <source>
        <dbReference type="SAM" id="MobiDB-lite"/>
    </source>
</evidence>
<evidence type="ECO:0000313" key="5">
    <source>
        <dbReference type="Proteomes" id="UP000320762"/>
    </source>
</evidence>
<dbReference type="AlphaFoldDB" id="A0A550CRB8"/>
<feature type="region of interest" description="Disordered" evidence="1">
    <location>
        <begin position="943"/>
        <end position="1026"/>
    </location>
</feature>
<accession>A0A550CRB8</accession>
<gene>
    <name evidence="4" type="ORF">BD626DRAFT_564286</name>
</gene>
<dbReference type="InterPro" id="IPR045338">
    <property type="entry name" value="DUF6535"/>
</dbReference>
<evidence type="ECO:0000313" key="4">
    <source>
        <dbReference type="EMBL" id="TRM67314.1"/>
    </source>
</evidence>
<feature type="region of interest" description="Disordered" evidence="1">
    <location>
        <begin position="1"/>
        <end position="50"/>
    </location>
</feature>
<name>A0A550CRB8_9AGAR</name>
<dbReference type="EMBL" id="VDMD01000002">
    <property type="protein sequence ID" value="TRM67314.1"/>
    <property type="molecule type" value="Genomic_DNA"/>
</dbReference>
<feature type="domain" description="DUF6535" evidence="3">
    <location>
        <begin position="70"/>
        <end position="249"/>
    </location>
</feature>
<keyword evidence="5" id="KW-1185">Reference proteome</keyword>
<feature type="transmembrane region" description="Helical" evidence="2">
    <location>
        <begin position="169"/>
        <end position="188"/>
    </location>
</feature>
<dbReference type="OrthoDB" id="3235960at2759"/>
<evidence type="ECO:0000256" key="2">
    <source>
        <dbReference type="SAM" id="Phobius"/>
    </source>
</evidence>
<dbReference type="Proteomes" id="UP000320762">
    <property type="component" value="Unassembled WGS sequence"/>
</dbReference>
<feature type="compositionally biased region" description="Basic and acidic residues" evidence="1">
    <location>
        <begin position="988"/>
        <end position="1010"/>
    </location>
</feature>
<protein>
    <recommendedName>
        <fullName evidence="3">DUF6535 domain-containing protein</fullName>
    </recommendedName>
</protein>
<evidence type="ECO:0000259" key="3">
    <source>
        <dbReference type="Pfam" id="PF20153"/>
    </source>
</evidence>